<evidence type="ECO:0000313" key="2">
    <source>
        <dbReference type="Proteomes" id="UP000507470"/>
    </source>
</evidence>
<sequence length="1014" mass="116349">MKTLDESLLKTCSILSDVNNDKAKCLIMFAECKNLILWLRESMHRIKELQVLVDLAMDSAGEGDMAVDRVHCLHSATTGYGPLIFNFEETCDDKLFLEKCKQVWRVLSADPKLPNKLRGTYDNLDWLKSVKKSHGSVEVNSLCQAEAINAGGVYVVGYPGDDTSTTKLLLTDVLDLSVNYETNEKNESDKQKRGPDILEKTKYNYGELQDLQSRLMLVAGKAEKGNDEVERFTMILDSVVRLGNIYMKLVSDGCILFTSWNATFLCDKKRQVCVYINFGHGKEMQTLKGNADDVAYIIPKIAEFLEGCHKKWLSYINEKREQHYLLNYFSIDQIVILQQELVKMGFEPDQSTLIYPMLSAVKHDCTENDLMMALSMAKHDVIQMESSSDADQNVIEPETLEEEELDEETEELLKEIIENDFPEELAREALKCCTEIEEALLWCDEHQNDKKVTEEKITVQSDDEVLEDLPYSGWIHTSESMASMTAGLVQQLDMDPEQNAFRKLQIALQDLWDKFLNSISASVSDYLSIEHLCLILERLSRQETITFERTMSSYFKPGEPNLVIIQESEMYKTVLSIYNNEDDKPLPQSDEILLCTPTTTLDVVEIFWRRCLFAENDKIYCLVNADILDYDVADKAERKLQNLMTSPNRNDKKYKLVILCCAENENKSVIVRALTKFQRPQLFAVDVQNVKQHLLKKLIIETPANVSSSASSVDFERSSVRVVKSCRAGVGKSLYKKRMVSDLLHKQSRRSMRFHQHDLTIPLHDKSIDIDEIMSALLDVTLPPTELRPRIFHIDLSHEVQNGVDAFLFQLLVLGCLTNSSGYVWRKSAMDYYIVETLPLMVKDTNTKRGNLTCLHHCLEILPSVMCRSPQESLEIISGVGEPPDYTRHDRLFDTEEFRSTTFQRPYQYLKRLDTNCRLDDVKPNIPEGDKKNCMVTLLRHCGIRDPSWSELHHFVSFLDAQLQDFEVSSFCSTAALQDLPGFPKFVLRFLIQMSRVSKRSARLQNYILYCRLN</sequence>
<dbReference type="Proteomes" id="UP000507470">
    <property type="component" value="Unassembled WGS sequence"/>
</dbReference>
<dbReference type="GO" id="GO:0016887">
    <property type="term" value="F:ATP hydrolysis activity"/>
    <property type="evidence" value="ECO:0007669"/>
    <property type="project" value="InterPro"/>
</dbReference>
<evidence type="ECO:0000313" key="1">
    <source>
        <dbReference type="EMBL" id="CAC5365436.1"/>
    </source>
</evidence>
<dbReference type="AlphaFoldDB" id="A0A6J8AE17"/>
<dbReference type="PANTHER" id="PTHR22605:SF16">
    <property type="entry name" value="E3 UBIQUITIN-PROTEIN LIGASE RNF213"/>
    <property type="match status" value="1"/>
</dbReference>
<dbReference type="PANTHER" id="PTHR22605">
    <property type="entry name" value="RZ-TYPE DOMAIN-CONTAINING PROTEIN"/>
    <property type="match status" value="1"/>
</dbReference>
<proteinExistence type="predicted"/>
<keyword evidence="2" id="KW-1185">Reference proteome</keyword>
<dbReference type="EC" id="2.3.2.27" evidence="1"/>
<organism evidence="1 2">
    <name type="scientific">Mytilus coruscus</name>
    <name type="common">Sea mussel</name>
    <dbReference type="NCBI Taxonomy" id="42192"/>
    <lineage>
        <taxon>Eukaryota</taxon>
        <taxon>Metazoa</taxon>
        <taxon>Spiralia</taxon>
        <taxon>Lophotrochozoa</taxon>
        <taxon>Mollusca</taxon>
        <taxon>Bivalvia</taxon>
        <taxon>Autobranchia</taxon>
        <taxon>Pteriomorphia</taxon>
        <taxon>Mytilida</taxon>
        <taxon>Mytiloidea</taxon>
        <taxon>Mytilidae</taxon>
        <taxon>Mytilinae</taxon>
        <taxon>Mytilus</taxon>
    </lineage>
</organism>
<dbReference type="OrthoDB" id="6142015at2759"/>
<protein>
    <submittedName>
        <fullName evidence="1">RNF213</fullName>
        <ecNumber evidence="1">2.3.2.27</ecNumber>
    </submittedName>
</protein>
<dbReference type="EMBL" id="CACVKT020001120">
    <property type="protein sequence ID" value="CAC5365436.1"/>
    <property type="molecule type" value="Genomic_DNA"/>
</dbReference>
<dbReference type="GO" id="GO:0061630">
    <property type="term" value="F:ubiquitin protein ligase activity"/>
    <property type="evidence" value="ECO:0007669"/>
    <property type="project" value="UniProtKB-EC"/>
</dbReference>
<accession>A0A6J8AE17</accession>
<keyword evidence="1" id="KW-0012">Acyltransferase</keyword>
<keyword evidence="1" id="KW-0808">Transferase</keyword>
<dbReference type="InterPro" id="IPR031248">
    <property type="entry name" value="RNF213"/>
</dbReference>
<name>A0A6J8AE17_MYTCO</name>
<gene>
    <name evidence="1" type="ORF">MCOR_6122</name>
</gene>
<reference evidence="1 2" key="1">
    <citation type="submission" date="2020-06" db="EMBL/GenBank/DDBJ databases">
        <authorList>
            <person name="Li R."/>
            <person name="Bekaert M."/>
        </authorList>
    </citation>
    <scope>NUCLEOTIDE SEQUENCE [LARGE SCALE GENOMIC DNA]</scope>
    <source>
        <strain evidence="2">wild</strain>
    </source>
</reference>